<dbReference type="Pfam" id="PF02912">
    <property type="entry name" value="Phe_tRNA-synt_N"/>
    <property type="match status" value="1"/>
</dbReference>
<dbReference type="GO" id="GO:0004826">
    <property type="term" value="F:phenylalanine-tRNA ligase activity"/>
    <property type="evidence" value="ECO:0007669"/>
    <property type="project" value="UniProtKB-UniRule"/>
</dbReference>
<dbReference type="GO" id="GO:0005737">
    <property type="term" value="C:cytoplasm"/>
    <property type="evidence" value="ECO:0007669"/>
    <property type="project" value="UniProtKB-SubCell"/>
</dbReference>
<dbReference type="InterPro" id="IPR002319">
    <property type="entry name" value="Phenylalanyl-tRNA_Synthase"/>
</dbReference>
<organism evidence="15 16">
    <name type="scientific">Candidatus Sungbacteria bacterium RIFCSPHIGHO2_02_FULL_49_12</name>
    <dbReference type="NCBI Taxonomy" id="1802271"/>
    <lineage>
        <taxon>Bacteria</taxon>
        <taxon>Candidatus Sungiibacteriota</taxon>
    </lineage>
</organism>
<dbReference type="InterPro" id="IPR006195">
    <property type="entry name" value="aa-tRNA-synth_II"/>
</dbReference>
<name>A0A1G2KPE1_9BACT</name>
<keyword evidence="11 13" id="KW-0030">Aminoacyl-tRNA synthetase</keyword>
<dbReference type="CDD" id="cd00496">
    <property type="entry name" value="PheRS_alpha_core"/>
    <property type="match status" value="1"/>
</dbReference>
<feature type="binding site" evidence="13">
    <location>
        <position position="281"/>
    </location>
    <ligand>
        <name>Mg(2+)</name>
        <dbReference type="ChEBI" id="CHEBI:18420"/>
        <note>shared with beta subunit</note>
    </ligand>
</feature>
<evidence type="ECO:0000313" key="15">
    <source>
        <dbReference type="EMBL" id="OHA00361.1"/>
    </source>
</evidence>
<evidence type="ECO:0000256" key="2">
    <source>
        <dbReference type="ARBA" id="ARBA00010207"/>
    </source>
</evidence>
<comment type="subcellular location">
    <subcellularLocation>
        <location evidence="1 13">Cytoplasm</location>
    </subcellularLocation>
</comment>
<dbReference type="NCBIfam" id="TIGR00468">
    <property type="entry name" value="pheS"/>
    <property type="match status" value="1"/>
</dbReference>
<keyword evidence="7 13" id="KW-0547">Nucleotide-binding</keyword>
<evidence type="ECO:0000256" key="7">
    <source>
        <dbReference type="ARBA" id="ARBA00022741"/>
    </source>
</evidence>
<proteinExistence type="inferred from homology"/>
<evidence type="ECO:0000256" key="11">
    <source>
        <dbReference type="ARBA" id="ARBA00023146"/>
    </source>
</evidence>
<reference evidence="15 16" key="1">
    <citation type="journal article" date="2016" name="Nat. Commun.">
        <title>Thousands of microbial genomes shed light on interconnected biogeochemical processes in an aquifer system.</title>
        <authorList>
            <person name="Anantharaman K."/>
            <person name="Brown C.T."/>
            <person name="Hug L.A."/>
            <person name="Sharon I."/>
            <person name="Castelle C.J."/>
            <person name="Probst A.J."/>
            <person name="Thomas B.C."/>
            <person name="Singh A."/>
            <person name="Wilkins M.J."/>
            <person name="Karaoz U."/>
            <person name="Brodie E.L."/>
            <person name="Williams K.H."/>
            <person name="Hubbard S.S."/>
            <person name="Banfield J.F."/>
        </authorList>
    </citation>
    <scope>NUCLEOTIDE SEQUENCE [LARGE SCALE GENOMIC DNA]</scope>
</reference>
<keyword evidence="9 13" id="KW-0460">Magnesium</keyword>
<dbReference type="Gene3D" id="3.30.930.10">
    <property type="entry name" value="Bira Bifunctional Protein, Domain 2"/>
    <property type="match status" value="1"/>
</dbReference>
<evidence type="ECO:0000313" key="16">
    <source>
        <dbReference type="Proteomes" id="UP000177362"/>
    </source>
</evidence>
<keyword evidence="6 13" id="KW-0479">Metal-binding</keyword>
<dbReference type="Pfam" id="PF01409">
    <property type="entry name" value="tRNA-synt_2d"/>
    <property type="match status" value="1"/>
</dbReference>
<dbReference type="InterPro" id="IPR022911">
    <property type="entry name" value="Phe_tRNA_ligase_alpha1_bac"/>
</dbReference>
<evidence type="ECO:0000259" key="14">
    <source>
        <dbReference type="PROSITE" id="PS50862"/>
    </source>
</evidence>
<dbReference type="InterPro" id="IPR004188">
    <property type="entry name" value="Phe-tRNA_ligase_II_N"/>
</dbReference>
<dbReference type="InterPro" id="IPR004529">
    <property type="entry name" value="Phe-tRNA-synth_IIc_asu"/>
</dbReference>
<evidence type="ECO:0000256" key="8">
    <source>
        <dbReference type="ARBA" id="ARBA00022840"/>
    </source>
</evidence>
<evidence type="ECO:0000256" key="3">
    <source>
        <dbReference type="ARBA" id="ARBA00011209"/>
    </source>
</evidence>
<keyword evidence="4 13" id="KW-0963">Cytoplasm</keyword>
<dbReference type="SUPFAM" id="SSF46589">
    <property type="entry name" value="tRNA-binding arm"/>
    <property type="match status" value="1"/>
</dbReference>
<dbReference type="FunFam" id="3.30.930.10:FF:000089">
    <property type="entry name" value="Phenylalanine--tRNA ligase alpha subunit"/>
    <property type="match status" value="1"/>
</dbReference>
<dbReference type="GO" id="GO:0000287">
    <property type="term" value="F:magnesium ion binding"/>
    <property type="evidence" value="ECO:0007669"/>
    <property type="project" value="UniProtKB-UniRule"/>
</dbReference>
<dbReference type="STRING" id="1802271.A3C11_01705"/>
<comment type="caution">
    <text evidence="15">The sequence shown here is derived from an EMBL/GenBank/DDBJ whole genome shotgun (WGS) entry which is preliminary data.</text>
</comment>
<evidence type="ECO:0000256" key="13">
    <source>
        <dbReference type="HAMAP-Rule" id="MF_00281"/>
    </source>
</evidence>
<dbReference type="HAMAP" id="MF_00281">
    <property type="entry name" value="Phe_tRNA_synth_alpha1"/>
    <property type="match status" value="1"/>
</dbReference>
<dbReference type="GO" id="GO:0005524">
    <property type="term" value="F:ATP binding"/>
    <property type="evidence" value="ECO:0007669"/>
    <property type="project" value="UniProtKB-UniRule"/>
</dbReference>
<feature type="domain" description="Aminoacyl-transfer RNA synthetases class-II family profile" evidence="14">
    <location>
        <begin position="111"/>
        <end position="357"/>
    </location>
</feature>
<dbReference type="EC" id="6.1.1.20" evidence="13"/>
<evidence type="ECO:0000256" key="1">
    <source>
        <dbReference type="ARBA" id="ARBA00004496"/>
    </source>
</evidence>
<dbReference type="AlphaFoldDB" id="A0A1G2KPE1"/>
<evidence type="ECO:0000256" key="9">
    <source>
        <dbReference type="ARBA" id="ARBA00022842"/>
    </source>
</evidence>
<comment type="cofactor">
    <cofactor evidence="13">
        <name>Mg(2+)</name>
        <dbReference type="ChEBI" id="CHEBI:18420"/>
    </cofactor>
    <text evidence="13">Binds 2 magnesium ions per tetramer.</text>
</comment>
<evidence type="ECO:0000256" key="6">
    <source>
        <dbReference type="ARBA" id="ARBA00022723"/>
    </source>
</evidence>
<dbReference type="GO" id="GO:0000049">
    <property type="term" value="F:tRNA binding"/>
    <property type="evidence" value="ECO:0007669"/>
    <property type="project" value="InterPro"/>
</dbReference>
<keyword evidence="10 13" id="KW-0648">Protein biosynthesis</keyword>
<dbReference type="PANTHER" id="PTHR11538">
    <property type="entry name" value="PHENYLALANYL-TRNA SYNTHETASE"/>
    <property type="match status" value="1"/>
</dbReference>
<dbReference type="PROSITE" id="PS50862">
    <property type="entry name" value="AA_TRNA_LIGASE_II"/>
    <property type="match status" value="1"/>
</dbReference>
<accession>A0A1G2KPE1</accession>
<evidence type="ECO:0000256" key="4">
    <source>
        <dbReference type="ARBA" id="ARBA00022490"/>
    </source>
</evidence>
<evidence type="ECO:0000256" key="10">
    <source>
        <dbReference type="ARBA" id="ARBA00022917"/>
    </source>
</evidence>
<dbReference type="Proteomes" id="UP000177362">
    <property type="component" value="Unassembled WGS sequence"/>
</dbReference>
<keyword evidence="5 13" id="KW-0436">Ligase</keyword>
<dbReference type="SUPFAM" id="SSF55681">
    <property type="entry name" value="Class II aaRS and biotin synthetases"/>
    <property type="match status" value="1"/>
</dbReference>
<dbReference type="InterPro" id="IPR045864">
    <property type="entry name" value="aa-tRNA-synth_II/BPL/LPL"/>
</dbReference>
<comment type="subunit">
    <text evidence="3 13">Tetramer of two alpha and two beta subunits.</text>
</comment>
<dbReference type="InterPro" id="IPR010978">
    <property type="entry name" value="tRNA-bd_arm"/>
</dbReference>
<keyword evidence="8 13" id="KW-0067">ATP-binding</keyword>
<dbReference type="PANTHER" id="PTHR11538:SF41">
    <property type="entry name" value="PHENYLALANINE--TRNA LIGASE, MITOCHONDRIAL"/>
    <property type="match status" value="1"/>
</dbReference>
<protein>
    <recommendedName>
        <fullName evidence="13">Phenylalanine--tRNA ligase alpha subunit</fullName>
        <ecNumber evidence="13">6.1.1.20</ecNumber>
    </recommendedName>
    <alternativeName>
        <fullName evidence="13">Phenylalanyl-tRNA synthetase alpha subunit</fullName>
        <shortName evidence="13">PheRS</shortName>
    </alternativeName>
</protein>
<dbReference type="EMBL" id="MHQJ01000049">
    <property type="protein sequence ID" value="OHA00361.1"/>
    <property type="molecule type" value="Genomic_DNA"/>
</dbReference>
<sequence length="366" mass="41637">MLDDLEHIRKTAREALERADTRDAIERIRIEYLGRKGALSMILRSLKDISVAERRKLGGEANALRRELESQIDSALAGARTSASENRLLAERLDVTRPGVKQERGHLHPITQVLREVEDIFLRMGFTVAEGPEIETEHYNFDALNIPADHPARDMWDTFWLKPESQTNADKDADSRGTLLRSSASSQRDSALLLRTHTSPVQIRYMEKHEPPVRIISPGVVYRYEATDASHDIEFWQIEGLMVDRDVTAANFKAVIERFFSELFSKKIEIRLRPSYFPFVEPGFEVDISCLQCGGKGCSVCGQSGWLEMMGAGMVHPNVFKNVGYNPREVQGFAFGMGLDRIVMMKYKIPDVRLMRSGDLRFLSQF</sequence>
<gene>
    <name evidence="13" type="primary">pheS</name>
    <name evidence="15" type="ORF">A3C11_01705</name>
</gene>
<evidence type="ECO:0000256" key="12">
    <source>
        <dbReference type="ARBA" id="ARBA00049255"/>
    </source>
</evidence>
<evidence type="ECO:0000256" key="5">
    <source>
        <dbReference type="ARBA" id="ARBA00022598"/>
    </source>
</evidence>
<comment type="catalytic activity">
    <reaction evidence="12 13">
        <text>tRNA(Phe) + L-phenylalanine + ATP = L-phenylalanyl-tRNA(Phe) + AMP + diphosphate + H(+)</text>
        <dbReference type="Rhea" id="RHEA:19413"/>
        <dbReference type="Rhea" id="RHEA-COMP:9668"/>
        <dbReference type="Rhea" id="RHEA-COMP:9699"/>
        <dbReference type="ChEBI" id="CHEBI:15378"/>
        <dbReference type="ChEBI" id="CHEBI:30616"/>
        <dbReference type="ChEBI" id="CHEBI:33019"/>
        <dbReference type="ChEBI" id="CHEBI:58095"/>
        <dbReference type="ChEBI" id="CHEBI:78442"/>
        <dbReference type="ChEBI" id="CHEBI:78531"/>
        <dbReference type="ChEBI" id="CHEBI:456215"/>
        <dbReference type="EC" id="6.1.1.20"/>
    </reaction>
</comment>
<dbReference type="GO" id="GO:0006432">
    <property type="term" value="P:phenylalanyl-tRNA aminoacylation"/>
    <property type="evidence" value="ECO:0007669"/>
    <property type="project" value="UniProtKB-UniRule"/>
</dbReference>
<comment type="similarity">
    <text evidence="2 13">Belongs to the class-II aminoacyl-tRNA synthetase family. Phe-tRNA synthetase alpha subunit type 1 subfamily.</text>
</comment>